<keyword evidence="1" id="KW-0732">Signal</keyword>
<reference evidence="2 3" key="1">
    <citation type="submission" date="2018-07" db="EMBL/GenBank/DDBJ databases">
        <title>Motiliproteus coralliicola sp. nov., a bacterium isolated from Coral.</title>
        <authorList>
            <person name="Wang G."/>
        </authorList>
    </citation>
    <scope>NUCLEOTIDE SEQUENCE [LARGE SCALE GENOMIC DNA]</scope>
    <source>
        <strain evidence="2 3">C34</strain>
    </source>
</reference>
<proteinExistence type="predicted"/>
<feature type="chain" id="PRO_5016876098" evidence="1">
    <location>
        <begin position="27"/>
        <end position="377"/>
    </location>
</feature>
<organism evidence="2 3">
    <name type="scientific">Motiliproteus coralliicola</name>
    <dbReference type="NCBI Taxonomy" id="2283196"/>
    <lineage>
        <taxon>Bacteria</taxon>
        <taxon>Pseudomonadati</taxon>
        <taxon>Pseudomonadota</taxon>
        <taxon>Gammaproteobacteria</taxon>
        <taxon>Oceanospirillales</taxon>
        <taxon>Oceanospirillaceae</taxon>
        <taxon>Motiliproteus</taxon>
    </lineage>
</organism>
<dbReference type="EMBL" id="QQOH01000001">
    <property type="protein sequence ID" value="RDE25227.1"/>
    <property type="molecule type" value="Genomic_DNA"/>
</dbReference>
<sequence>MMNNKNSLRLLLPLAVALGISSQAQAAITIYEQGDTSFSTDGMINTFLVSTEEKTATETKNQSRVMMGFLPNWIGFNFAKQVDDLKIGARSSFWVTINDSDPIRTQNSTHGFTDTGIDVRQFYGAVASDWGEVLIGKDFGLFNRSNILGDEILLGYGQTHTVTSDAANVSFGNIGTGYLYPFPVAQITYRSPVMSGFQVAAGVFDPNKSSTTSEESAPRFEAEATYNGEFDQGSYKVWLGGMTQSSKEVSGGGKVDSNGLSYGANVKFGGLSLSASGFDATGVGAAGLGNTVTSDNADVDGHLLQASYSFGKERLVLSYGKNKGGTTPGGNELDLKNHAVAWFHKVNDNFQLVAEYDKAESDSKEVRSIAIGAVLSY</sequence>
<comment type="caution">
    <text evidence="2">The sequence shown here is derived from an EMBL/GenBank/DDBJ whole genome shotgun (WGS) entry which is preliminary data.</text>
</comment>
<evidence type="ECO:0000256" key="1">
    <source>
        <dbReference type="SAM" id="SignalP"/>
    </source>
</evidence>
<name>A0A369WU95_9GAMM</name>
<gene>
    <name evidence="2" type="ORF">DV711_06655</name>
</gene>
<evidence type="ECO:0000313" key="2">
    <source>
        <dbReference type="EMBL" id="RDE25227.1"/>
    </source>
</evidence>
<dbReference type="Gene3D" id="2.40.160.10">
    <property type="entry name" value="Porin"/>
    <property type="match status" value="1"/>
</dbReference>
<accession>A0A369WU95</accession>
<feature type="signal peptide" evidence="1">
    <location>
        <begin position="1"/>
        <end position="26"/>
    </location>
</feature>
<keyword evidence="3" id="KW-1185">Reference proteome</keyword>
<dbReference type="AlphaFoldDB" id="A0A369WU95"/>
<dbReference type="OrthoDB" id="8735103at2"/>
<protein>
    <submittedName>
        <fullName evidence="2">Porin</fullName>
    </submittedName>
</protein>
<evidence type="ECO:0000313" key="3">
    <source>
        <dbReference type="Proteomes" id="UP000253769"/>
    </source>
</evidence>
<dbReference type="SUPFAM" id="SSF56935">
    <property type="entry name" value="Porins"/>
    <property type="match status" value="1"/>
</dbReference>
<dbReference type="Proteomes" id="UP000253769">
    <property type="component" value="Unassembled WGS sequence"/>
</dbReference>
<dbReference type="InterPro" id="IPR023614">
    <property type="entry name" value="Porin_dom_sf"/>
</dbReference>